<dbReference type="AlphaFoldDB" id="W1PV39"/>
<dbReference type="Proteomes" id="UP000017836">
    <property type="component" value="Unassembled WGS sequence"/>
</dbReference>
<protein>
    <recommendedName>
        <fullName evidence="1">DUF7054 domain-containing protein</fullName>
    </recommendedName>
</protein>
<evidence type="ECO:0000313" key="3">
    <source>
        <dbReference type="Proteomes" id="UP000017836"/>
    </source>
</evidence>
<dbReference type="HOGENOM" id="CLU_131737_0_0_1"/>
<keyword evidence="3" id="KW-1185">Reference proteome</keyword>
<sequence length="99" mass="10911">MAVFQRSNQVNVGKEPMGAKHLKKGVLLRSLNEVADLMLISINVHESTGHLLSCKLRFLVRVDDTVRTIIQTALRTHARHGRLPVLSKTSSSTAPILTS</sequence>
<dbReference type="PANTHER" id="PTHR33270">
    <property type="entry name" value="BNAC05G50380D PROTEIN"/>
    <property type="match status" value="1"/>
</dbReference>
<evidence type="ECO:0000313" key="2">
    <source>
        <dbReference type="EMBL" id="ERN11669.1"/>
    </source>
</evidence>
<accession>W1PV39</accession>
<dbReference type="InterPro" id="IPR040358">
    <property type="entry name" value="At4g22758-like"/>
</dbReference>
<reference evidence="3" key="1">
    <citation type="journal article" date="2013" name="Science">
        <title>The Amborella genome and the evolution of flowering plants.</title>
        <authorList>
            <consortium name="Amborella Genome Project"/>
        </authorList>
    </citation>
    <scope>NUCLEOTIDE SEQUENCE [LARGE SCALE GENOMIC DNA]</scope>
</reference>
<name>W1PV39_AMBTC</name>
<gene>
    <name evidence="2" type="ORF">AMTR_s00022p00219430</name>
</gene>
<evidence type="ECO:0000259" key="1">
    <source>
        <dbReference type="Pfam" id="PF23156"/>
    </source>
</evidence>
<dbReference type="Pfam" id="PF23156">
    <property type="entry name" value="DUF7054"/>
    <property type="match status" value="1"/>
</dbReference>
<dbReference type="PANTHER" id="PTHR33270:SF18">
    <property type="entry name" value="OS02G0324700 PROTEIN"/>
    <property type="match status" value="1"/>
</dbReference>
<feature type="domain" description="DUF7054" evidence="1">
    <location>
        <begin position="38"/>
        <end position="92"/>
    </location>
</feature>
<dbReference type="Gramene" id="ERN11669">
    <property type="protein sequence ID" value="ERN11669"/>
    <property type="gene ID" value="AMTR_s00022p00219430"/>
</dbReference>
<dbReference type="EMBL" id="KI392687">
    <property type="protein sequence ID" value="ERN11669.1"/>
    <property type="molecule type" value="Genomic_DNA"/>
</dbReference>
<proteinExistence type="predicted"/>
<organism evidence="2 3">
    <name type="scientific">Amborella trichopoda</name>
    <dbReference type="NCBI Taxonomy" id="13333"/>
    <lineage>
        <taxon>Eukaryota</taxon>
        <taxon>Viridiplantae</taxon>
        <taxon>Streptophyta</taxon>
        <taxon>Embryophyta</taxon>
        <taxon>Tracheophyta</taxon>
        <taxon>Spermatophyta</taxon>
        <taxon>Magnoliopsida</taxon>
        <taxon>Amborellales</taxon>
        <taxon>Amborellaceae</taxon>
        <taxon>Amborella</taxon>
    </lineage>
</organism>
<dbReference type="InterPro" id="IPR055482">
    <property type="entry name" value="DUF7054"/>
</dbReference>